<comment type="similarity">
    <text evidence="1 6">Belongs to the metallo-dependent hydrolases superfamily. Adenine deaminase family.</text>
</comment>
<dbReference type="Proteomes" id="UP000187338">
    <property type="component" value="Unassembled WGS sequence"/>
</dbReference>
<sequence length="570" mass="61646">MKPVKDLVEVALGKKPADLVLKNAQVFNSFTGEFVTGDVAVVSGYIAGIGEYEGKTTHDLQGAYVTPGFIDGHVHIESSMVSPAEFARALVPAGTLTAVVDPHEIANVTGIAGIRYMLEASSNLPINIYVMLPSCVPATSLETAGAVLTARELSEFINHPRVLGLGELMDYPSVLNTREEMLQKLAVAEGKLVDGHAPGISGKELTAYIAAGVNSEHECTTAEEARERLSRGMYLMLREGSATKNLLDLLPAVDRYTASRCLFVTDDRHPEDLIKLGSINHMVKLAVSAGADLPTVLQLATINAANYFRLYDLGAIAPGYRADILVFEDLQEFKPRYVFKDGKLVAEKGKPLFTGYPVDDRAVRNTMRLKEINPEKLKIPANSNRARVIGLIPHQIVTKKLVLEVPVEGGYFKTSPERDIAKLAVFERHNYTGNVGVGLIHGLGLKKGAIASTIAHDSHNLVVAGISDEDIIVAVEELKRIGGGLTVVAEGQVLGSLPLPIAGLMSDRTLYEVQEELEKLHRLVRSLGVSEDYDPFMTLAFLSLPVIPELKLTDRGLVDVSTFSVVPVSL</sequence>
<dbReference type="NCBIfam" id="TIGR01178">
    <property type="entry name" value="ade"/>
    <property type="match status" value="1"/>
</dbReference>
<dbReference type="PANTHER" id="PTHR11113:SF2">
    <property type="entry name" value="ADENINE DEAMINASE"/>
    <property type="match status" value="1"/>
</dbReference>
<keyword evidence="10" id="KW-1185">Reference proteome</keyword>
<dbReference type="InterPro" id="IPR026912">
    <property type="entry name" value="Adenine_deam_C"/>
</dbReference>
<evidence type="ECO:0000256" key="6">
    <source>
        <dbReference type="HAMAP-Rule" id="MF_01518"/>
    </source>
</evidence>
<dbReference type="GO" id="GO:0000034">
    <property type="term" value="F:adenine deaminase activity"/>
    <property type="evidence" value="ECO:0007669"/>
    <property type="project" value="UniProtKB-UniRule"/>
</dbReference>
<evidence type="ECO:0000256" key="4">
    <source>
        <dbReference type="ARBA" id="ARBA00023211"/>
    </source>
</evidence>
<evidence type="ECO:0000313" key="10">
    <source>
        <dbReference type="Proteomes" id="UP000187338"/>
    </source>
</evidence>
<dbReference type="InterPro" id="IPR006680">
    <property type="entry name" value="Amidohydro-rel"/>
</dbReference>
<dbReference type="EMBL" id="BDJL01000142">
    <property type="protein sequence ID" value="GAV26498.1"/>
    <property type="molecule type" value="Genomic_DNA"/>
</dbReference>
<dbReference type="CDD" id="cd01295">
    <property type="entry name" value="AdeC"/>
    <property type="match status" value="1"/>
</dbReference>
<gene>
    <name evidence="6" type="primary">ade</name>
    <name evidence="9" type="ORF">ciss_24310</name>
</gene>
<dbReference type="SUPFAM" id="SSF51556">
    <property type="entry name" value="Metallo-dependent hydrolases"/>
    <property type="match status" value="1"/>
</dbReference>
<dbReference type="Pfam" id="PF13382">
    <property type="entry name" value="Adenine_deam_C"/>
    <property type="match status" value="1"/>
</dbReference>
<protein>
    <recommendedName>
        <fullName evidence="2 6">Adenine deaminase</fullName>
        <shortName evidence="6">Adenase</shortName>
        <shortName evidence="6">Adenine aminase</shortName>
        <ecNumber evidence="2 6">3.5.4.2</ecNumber>
    </recommendedName>
</protein>
<dbReference type="RefSeq" id="WP_075866657.1">
    <property type="nucleotide sequence ID" value="NZ_BDJL01000142.1"/>
</dbReference>
<dbReference type="PANTHER" id="PTHR11113">
    <property type="entry name" value="N-ACETYLGLUCOSAMINE-6-PHOSPHATE DEACETYLASE"/>
    <property type="match status" value="1"/>
</dbReference>
<dbReference type="HAMAP" id="MF_01518">
    <property type="entry name" value="Adenine_deamin"/>
    <property type="match status" value="1"/>
</dbReference>
<feature type="domain" description="Adenine deaminase C-terminal" evidence="8">
    <location>
        <begin position="395"/>
        <end position="563"/>
    </location>
</feature>
<dbReference type="InterPro" id="IPR006679">
    <property type="entry name" value="Adenine_deam"/>
</dbReference>
<name>A0A1L8D5Q4_9THEO</name>
<reference evidence="10" key="1">
    <citation type="submission" date="2016-12" db="EMBL/GenBank/DDBJ databases">
        <title>Draft Genome Sequences od Carboxydothermus pertinax and islandicus, Hydrogenogenic Carboxydotrophic Bacteria.</title>
        <authorList>
            <person name="Fukuyama Y."/>
            <person name="Ohmae K."/>
            <person name="Yoneda Y."/>
            <person name="Yoshida T."/>
            <person name="Sako Y."/>
        </authorList>
    </citation>
    <scope>NUCLEOTIDE SEQUENCE [LARGE SCALE GENOMIC DNA]</scope>
    <source>
        <strain evidence="10">SET</strain>
    </source>
</reference>
<dbReference type="Gene3D" id="3.20.20.140">
    <property type="entry name" value="Metal-dependent hydrolases"/>
    <property type="match status" value="1"/>
</dbReference>
<feature type="domain" description="Amidohydrolase-related" evidence="7">
    <location>
        <begin position="64"/>
        <end position="345"/>
    </location>
</feature>
<keyword evidence="4 6" id="KW-0464">Manganese</keyword>
<dbReference type="InterPro" id="IPR032466">
    <property type="entry name" value="Metal_Hydrolase"/>
</dbReference>
<evidence type="ECO:0000256" key="2">
    <source>
        <dbReference type="ARBA" id="ARBA00012782"/>
    </source>
</evidence>
<comment type="catalytic activity">
    <reaction evidence="5 6">
        <text>adenine + H2O + H(+) = hypoxanthine + NH4(+)</text>
        <dbReference type="Rhea" id="RHEA:23688"/>
        <dbReference type="ChEBI" id="CHEBI:15377"/>
        <dbReference type="ChEBI" id="CHEBI:15378"/>
        <dbReference type="ChEBI" id="CHEBI:16708"/>
        <dbReference type="ChEBI" id="CHEBI:17368"/>
        <dbReference type="ChEBI" id="CHEBI:28938"/>
        <dbReference type="EC" id="3.5.4.2"/>
    </reaction>
</comment>
<dbReference type="STRING" id="661089.ciss_24310"/>
<dbReference type="EC" id="3.5.4.2" evidence="2 6"/>
<evidence type="ECO:0000256" key="3">
    <source>
        <dbReference type="ARBA" id="ARBA00022801"/>
    </source>
</evidence>
<dbReference type="Gene3D" id="2.30.40.10">
    <property type="entry name" value="Urease, subunit C, domain 1"/>
    <property type="match status" value="1"/>
</dbReference>
<proteinExistence type="inferred from homology"/>
<dbReference type="SUPFAM" id="SSF51338">
    <property type="entry name" value="Composite domain of metallo-dependent hydrolases"/>
    <property type="match status" value="1"/>
</dbReference>
<dbReference type="AlphaFoldDB" id="A0A1L8D5Q4"/>
<dbReference type="Pfam" id="PF01979">
    <property type="entry name" value="Amidohydro_1"/>
    <property type="match status" value="1"/>
</dbReference>
<keyword evidence="3 6" id="KW-0378">Hydrolase</keyword>
<dbReference type="GO" id="GO:0006146">
    <property type="term" value="P:adenine catabolic process"/>
    <property type="evidence" value="ECO:0007669"/>
    <property type="project" value="InterPro"/>
</dbReference>
<comment type="caution">
    <text evidence="9">The sequence shown here is derived from an EMBL/GenBank/DDBJ whole genome shotgun (WGS) entry which is preliminary data.</text>
</comment>
<evidence type="ECO:0000259" key="7">
    <source>
        <dbReference type="Pfam" id="PF01979"/>
    </source>
</evidence>
<dbReference type="OrthoDB" id="9775607at2"/>
<evidence type="ECO:0000256" key="1">
    <source>
        <dbReference type="ARBA" id="ARBA00006773"/>
    </source>
</evidence>
<accession>A0A1L8D5Q4</accession>
<organism evidence="9 10">
    <name type="scientific">Carboxydothermus islandicus</name>
    <dbReference type="NCBI Taxonomy" id="661089"/>
    <lineage>
        <taxon>Bacteria</taxon>
        <taxon>Bacillati</taxon>
        <taxon>Bacillota</taxon>
        <taxon>Clostridia</taxon>
        <taxon>Thermoanaerobacterales</taxon>
        <taxon>Thermoanaerobacteraceae</taxon>
        <taxon>Carboxydothermus</taxon>
    </lineage>
</organism>
<dbReference type="InterPro" id="IPR011059">
    <property type="entry name" value="Metal-dep_hydrolase_composite"/>
</dbReference>
<evidence type="ECO:0000313" key="9">
    <source>
        <dbReference type="EMBL" id="GAV26498.1"/>
    </source>
</evidence>
<evidence type="ECO:0000259" key="8">
    <source>
        <dbReference type="Pfam" id="PF13382"/>
    </source>
</evidence>
<evidence type="ECO:0000256" key="5">
    <source>
        <dbReference type="ARBA" id="ARBA00047720"/>
    </source>
</evidence>
<comment type="cofactor">
    <cofactor evidence="6">
        <name>Mn(2+)</name>
        <dbReference type="ChEBI" id="CHEBI:29035"/>
    </cofactor>
</comment>